<proteinExistence type="predicted"/>
<dbReference type="RefSeq" id="WP_046788949.1">
    <property type="nucleotide sequence ID" value="NZ_CP011366.1"/>
</dbReference>
<dbReference type="EMBL" id="CP011366">
    <property type="protein sequence ID" value="AKG72750.1"/>
    <property type="molecule type" value="Genomic_DNA"/>
</dbReference>
<reference evidence="2 3" key="1">
    <citation type="journal article" date="2015" name="Int. J. Syst. Evol. Microbiol.">
        <title>Complete genome sequence of Salinicoccus halodurans H3B36, isolated from the Qaidam Basin in China.</title>
        <authorList>
            <person name="Jiang K."/>
            <person name="Xue Y."/>
            <person name="Ma Y."/>
        </authorList>
    </citation>
    <scope>NUCLEOTIDE SEQUENCE [LARGE SCALE GENOMIC DNA]</scope>
    <source>
        <strain evidence="2 3">H3B36</strain>
    </source>
</reference>
<keyword evidence="1" id="KW-0732">Signal</keyword>
<dbReference type="Proteomes" id="UP000034029">
    <property type="component" value="Chromosome"/>
</dbReference>
<feature type="chain" id="PRO_5046614858" evidence="1">
    <location>
        <begin position="20"/>
        <end position="63"/>
    </location>
</feature>
<dbReference type="PROSITE" id="PS51257">
    <property type="entry name" value="PROKAR_LIPOPROTEIN"/>
    <property type="match status" value="1"/>
</dbReference>
<evidence type="ECO:0000313" key="2">
    <source>
        <dbReference type="EMBL" id="AKG72750.1"/>
    </source>
</evidence>
<evidence type="ECO:0000313" key="3">
    <source>
        <dbReference type="Proteomes" id="UP000034029"/>
    </source>
</evidence>
<feature type="signal peptide" evidence="1">
    <location>
        <begin position="1"/>
        <end position="19"/>
    </location>
</feature>
<name>A0ABM5T5F1_9STAP</name>
<organism evidence="2 3">
    <name type="scientific">Salinicoccus halodurans</name>
    <dbReference type="NCBI Taxonomy" id="407035"/>
    <lineage>
        <taxon>Bacteria</taxon>
        <taxon>Bacillati</taxon>
        <taxon>Bacillota</taxon>
        <taxon>Bacilli</taxon>
        <taxon>Bacillales</taxon>
        <taxon>Staphylococcaceae</taxon>
        <taxon>Salinicoccus</taxon>
    </lineage>
</organism>
<protein>
    <submittedName>
        <fullName evidence="2">Uncharacterized protein</fullName>
    </submittedName>
</protein>
<keyword evidence="3" id="KW-1185">Reference proteome</keyword>
<sequence length="63" mass="6875">MVSRKLMINAMIVSAIFLAGCSSDGTGEFEEAFNGKIEHVHGMGMLVGMMIISGDPWRFENIP</sequence>
<evidence type="ECO:0000256" key="1">
    <source>
        <dbReference type="SAM" id="SignalP"/>
    </source>
</evidence>
<gene>
    <name evidence="2" type="ORF">AAT16_00025</name>
</gene>
<reference evidence="3" key="2">
    <citation type="submission" date="2015-04" db="EMBL/GenBank/DDBJ databases">
        <title>Complete genome sequence of Salinicoccus halodurans strain H3B36, isolated from the Qaidam basin of China.</title>
        <authorList>
            <person name="Ma Y."/>
            <person name="Jiang K."/>
            <person name="Xue Y."/>
        </authorList>
    </citation>
    <scope>NUCLEOTIDE SEQUENCE [LARGE SCALE GENOMIC DNA]</scope>
    <source>
        <strain evidence="3">H3B36</strain>
    </source>
</reference>
<accession>A0ABM5T5F1</accession>